<dbReference type="SMART" id="SM00220">
    <property type="entry name" value="S_TKc"/>
    <property type="match status" value="1"/>
</dbReference>
<evidence type="ECO:0000259" key="1">
    <source>
        <dbReference type="PROSITE" id="PS50011"/>
    </source>
</evidence>
<dbReference type="PROSITE" id="PS00108">
    <property type="entry name" value="PROTEIN_KINASE_ST"/>
    <property type="match status" value="1"/>
</dbReference>
<feature type="non-terminal residue" evidence="2">
    <location>
        <position position="1"/>
    </location>
</feature>
<dbReference type="InterPro" id="IPR011009">
    <property type="entry name" value="Kinase-like_dom_sf"/>
</dbReference>
<dbReference type="Pfam" id="PF00069">
    <property type="entry name" value="Pkinase"/>
    <property type="match status" value="1"/>
</dbReference>
<dbReference type="SUPFAM" id="SSF56112">
    <property type="entry name" value="Protein kinase-like (PK-like)"/>
    <property type="match status" value="1"/>
</dbReference>
<sequence length="204" mass="22390">QEPAAARVVTTFRGDIVQKYRVIRQLGAGVSGIAYLVQSKSTGQQYCAKEMPEHESLNEFNRLRELQHPNCLRVVELVQGQEVVAARWHAVAWLVTELAPGGDLFRYAKRLIEAGGAQALTEEWVAGVVKQALQGLAYMHSKKVVHNDIKPDNILIMNAFSANNPFGIPGVVIADFSLASLIDQHTEFNDGDPRCPGWEGAEAA</sequence>
<reference evidence="2" key="1">
    <citation type="submission" date="2023-10" db="EMBL/GenBank/DDBJ databases">
        <authorList>
            <person name="Chen Y."/>
            <person name="Shah S."/>
            <person name="Dougan E. K."/>
            <person name="Thang M."/>
            <person name="Chan C."/>
        </authorList>
    </citation>
    <scope>NUCLEOTIDE SEQUENCE [LARGE SCALE GENOMIC DNA]</scope>
</reference>
<feature type="domain" description="Protein kinase" evidence="1">
    <location>
        <begin position="20"/>
        <end position="204"/>
    </location>
</feature>
<dbReference type="InterPro" id="IPR008271">
    <property type="entry name" value="Ser/Thr_kinase_AS"/>
</dbReference>
<evidence type="ECO:0000313" key="3">
    <source>
        <dbReference type="Proteomes" id="UP001189429"/>
    </source>
</evidence>
<dbReference type="PANTHER" id="PTHR44167">
    <property type="entry name" value="OVARIAN-SPECIFIC SERINE/THREONINE-PROTEIN KINASE LOK-RELATED"/>
    <property type="match status" value="1"/>
</dbReference>
<dbReference type="EMBL" id="CAUYUJ010009765">
    <property type="protein sequence ID" value="CAK0827588.1"/>
    <property type="molecule type" value="Genomic_DNA"/>
</dbReference>
<keyword evidence="3" id="KW-1185">Reference proteome</keyword>
<evidence type="ECO:0000313" key="2">
    <source>
        <dbReference type="EMBL" id="CAK0827588.1"/>
    </source>
</evidence>
<comment type="caution">
    <text evidence="2">The sequence shown here is derived from an EMBL/GenBank/DDBJ whole genome shotgun (WGS) entry which is preliminary data.</text>
</comment>
<dbReference type="Proteomes" id="UP001189429">
    <property type="component" value="Unassembled WGS sequence"/>
</dbReference>
<dbReference type="PROSITE" id="PS50011">
    <property type="entry name" value="PROTEIN_KINASE_DOM"/>
    <property type="match status" value="1"/>
</dbReference>
<protein>
    <recommendedName>
        <fullName evidence="1">Protein kinase domain-containing protein</fullName>
    </recommendedName>
</protein>
<organism evidence="2 3">
    <name type="scientific">Prorocentrum cordatum</name>
    <dbReference type="NCBI Taxonomy" id="2364126"/>
    <lineage>
        <taxon>Eukaryota</taxon>
        <taxon>Sar</taxon>
        <taxon>Alveolata</taxon>
        <taxon>Dinophyceae</taxon>
        <taxon>Prorocentrales</taxon>
        <taxon>Prorocentraceae</taxon>
        <taxon>Prorocentrum</taxon>
    </lineage>
</organism>
<name>A0ABN9S6U8_9DINO</name>
<gene>
    <name evidence="2" type="ORF">PCOR1329_LOCUS27092</name>
</gene>
<dbReference type="PANTHER" id="PTHR44167:SF24">
    <property type="entry name" value="SERINE_THREONINE-PROTEIN KINASE CHK2"/>
    <property type="match status" value="1"/>
</dbReference>
<accession>A0ABN9S6U8</accession>
<dbReference type="Gene3D" id="1.10.510.10">
    <property type="entry name" value="Transferase(Phosphotransferase) domain 1"/>
    <property type="match status" value="1"/>
</dbReference>
<proteinExistence type="predicted"/>
<dbReference type="InterPro" id="IPR000719">
    <property type="entry name" value="Prot_kinase_dom"/>
</dbReference>